<protein>
    <recommendedName>
        <fullName evidence="5">GNAT family N-acetyltransferase</fullName>
    </recommendedName>
</protein>
<evidence type="ECO:0008006" key="5">
    <source>
        <dbReference type="Google" id="ProtNLM"/>
    </source>
</evidence>
<dbReference type="Pfam" id="PF13669">
    <property type="entry name" value="Glyoxalase_4"/>
    <property type="match status" value="1"/>
</dbReference>
<dbReference type="InterPro" id="IPR051332">
    <property type="entry name" value="Fosfomycin_Res_Enzymes"/>
</dbReference>
<dbReference type="SUPFAM" id="SSF55729">
    <property type="entry name" value="Acyl-CoA N-acyltransferases (Nat)"/>
    <property type="match status" value="1"/>
</dbReference>
<feature type="domain" description="VOC" evidence="2">
    <location>
        <begin position="329"/>
        <end position="454"/>
    </location>
</feature>
<dbReference type="InterPro" id="IPR016181">
    <property type="entry name" value="Acyl_CoA_acyltransferase"/>
</dbReference>
<reference evidence="4" key="1">
    <citation type="journal article" date="2019" name="Int. J. Syst. Evol. Microbiol.">
        <title>The Global Catalogue of Microorganisms (GCM) 10K type strain sequencing project: providing services to taxonomists for standard genome sequencing and annotation.</title>
        <authorList>
            <consortium name="The Broad Institute Genomics Platform"/>
            <consortium name="The Broad Institute Genome Sequencing Center for Infectious Disease"/>
            <person name="Wu L."/>
            <person name="Ma J."/>
        </authorList>
    </citation>
    <scope>NUCLEOTIDE SEQUENCE [LARGE SCALE GENOMIC DNA]</scope>
    <source>
        <strain evidence="4">JCM 13006</strain>
    </source>
</reference>
<dbReference type="SUPFAM" id="SSF54593">
    <property type="entry name" value="Glyoxalase/Bleomycin resistance protein/Dihydroxybiphenyl dioxygenase"/>
    <property type="match status" value="1"/>
</dbReference>
<dbReference type="EMBL" id="BAABIS010000001">
    <property type="protein sequence ID" value="GAA4831958.1"/>
    <property type="molecule type" value="Genomic_DNA"/>
</dbReference>
<dbReference type="PROSITE" id="PS51819">
    <property type="entry name" value="VOC"/>
    <property type="match status" value="1"/>
</dbReference>
<keyword evidence="4" id="KW-1185">Reference proteome</keyword>
<sequence>MSHVANLMLSVDTADRPTAEALSRWLQTDAPRRGLGPGATGYVGALGGTTDRDTRWGGSKYPECDVYAGALDHADLPGVLAHVERLPWRRPEFVQLFLKDQEEEYFRVWMFHGPALRQLAPERLEDETWPDGGPSDVDTRFALAADAEVLGDMVVEAVNWAPGRGASRADVLADPRNARYVTGWPRRGDLGLVAETTWGRADTEPFPVGAAWLRRFTADEPGYGFVAPDVPELSIAVVAPERGRGLGGVLLGRLLRLAAESGVERVSLSVERDNPARRLYERHGFRLHADPGGEASVTMVADLRTRPAAALPDHPAHTRPVDARPVHGSPHHVELWVPDLDRAAAGFGWLLETLGWTPFQRWDAGRSWRLGTTYLVVEQSPALTATRHDRCRPGLNHLALHVRDRPALDALVAEAPRHGWTLLFPDRHPHAGGPDTYAAYLEDPDGFEVELVADDPE</sequence>
<dbReference type="Pfam" id="PF00583">
    <property type="entry name" value="Acetyltransf_1"/>
    <property type="match status" value="1"/>
</dbReference>
<dbReference type="RefSeq" id="WP_345694884.1">
    <property type="nucleotide sequence ID" value="NZ_BAABIS010000001.1"/>
</dbReference>
<dbReference type="PANTHER" id="PTHR36113">
    <property type="entry name" value="LYASE, PUTATIVE-RELATED-RELATED"/>
    <property type="match status" value="1"/>
</dbReference>
<dbReference type="Proteomes" id="UP001501752">
    <property type="component" value="Unassembled WGS sequence"/>
</dbReference>
<evidence type="ECO:0000259" key="1">
    <source>
        <dbReference type="PROSITE" id="PS51186"/>
    </source>
</evidence>
<dbReference type="Gene3D" id="3.10.180.10">
    <property type="entry name" value="2,3-Dihydroxybiphenyl 1,2-Dioxygenase, domain 1"/>
    <property type="match status" value="1"/>
</dbReference>
<dbReference type="InterPro" id="IPR029068">
    <property type="entry name" value="Glyas_Bleomycin-R_OHBP_Dase"/>
</dbReference>
<comment type="caution">
    <text evidence="3">The sequence shown here is derived from an EMBL/GenBank/DDBJ whole genome shotgun (WGS) entry which is preliminary data.</text>
</comment>
<accession>A0ABP9DBE6</accession>
<evidence type="ECO:0000259" key="2">
    <source>
        <dbReference type="PROSITE" id="PS51819"/>
    </source>
</evidence>
<dbReference type="PROSITE" id="PS51186">
    <property type="entry name" value="GNAT"/>
    <property type="match status" value="1"/>
</dbReference>
<gene>
    <name evidence="3" type="ORF">GCM10023235_02750</name>
</gene>
<evidence type="ECO:0000313" key="4">
    <source>
        <dbReference type="Proteomes" id="UP001501752"/>
    </source>
</evidence>
<dbReference type="Gene3D" id="3.40.630.30">
    <property type="match status" value="1"/>
</dbReference>
<proteinExistence type="predicted"/>
<dbReference type="InterPro" id="IPR037523">
    <property type="entry name" value="VOC_core"/>
</dbReference>
<evidence type="ECO:0000313" key="3">
    <source>
        <dbReference type="EMBL" id="GAA4831958.1"/>
    </source>
</evidence>
<name>A0ABP9DBE6_9ACTN</name>
<organism evidence="3 4">
    <name type="scientific">Kitasatospora terrestris</name>
    <dbReference type="NCBI Taxonomy" id="258051"/>
    <lineage>
        <taxon>Bacteria</taxon>
        <taxon>Bacillati</taxon>
        <taxon>Actinomycetota</taxon>
        <taxon>Actinomycetes</taxon>
        <taxon>Kitasatosporales</taxon>
        <taxon>Streptomycetaceae</taxon>
        <taxon>Kitasatospora</taxon>
    </lineage>
</organism>
<feature type="domain" description="N-acetyltransferase" evidence="1">
    <location>
        <begin position="137"/>
        <end position="304"/>
    </location>
</feature>
<dbReference type="PANTHER" id="PTHR36113:SF6">
    <property type="entry name" value="FOSFOMYCIN RESISTANCE PROTEIN FOSX"/>
    <property type="match status" value="1"/>
</dbReference>
<dbReference type="InterPro" id="IPR000182">
    <property type="entry name" value="GNAT_dom"/>
</dbReference>